<dbReference type="AlphaFoldDB" id="A0AA38R8S0"/>
<sequence length="143" mass="16665">MDRRRNRGMGTQEKYFIYQLEKQDVRALSSEDVKSVYGGHLSEHTIRRIPIKKGSRKVDVVLPDHSIAVSQQTWSSTESQPSTNSTEQQRQHQQKHEEEQQQQHQKASEVAIHVATVTIPFHVMLQRYTGLYKEMFITTDHCC</sequence>
<feature type="compositionally biased region" description="Polar residues" evidence="1">
    <location>
        <begin position="69"/>
        <end position="86"/>
    </location>
</feature>
<proteinExistence type="predicted"/>
<accession>A0AA38R8S0</accession>
<dbReference type="Proteomes" id="UP001174694">
    <property type="component" value="Unassembled WGS sequence"/>
</dbReference>
<comment type="caution">
    <text evidence="2">The sequence shown here is derived from an EMBL/GenBank/DDBJ whole genome shotgun (WGS) entry which is preliminary data.</text>
</comment>
<protein>
    <submittedName>
        <fullName evidence="2">Uncharacterized protein</fullName>
    </submittedName>
</protein>
<keyword evidence="3" id="KW-1185">Reference proteome</keyword>
<reference evidence="2" key="1">
    <citation type="submission" date="2022-07" db="EMBL/GenBank/DDBJ databases">
        <title>Fungi with potential for degradation of polypropylene.</title>
        <authorList>
            <person name="Gostincar C."/>
        </authorList>
    </citation>
    <scope>NUCLEOTIDE SEQUENCE</scope>
    <source>
        <strain evidence="2">EXF-13308</strain>
    </source>
</reference>
<feature type="region of interest" description="Disordered" evidence="1">
    <location>
        <begin position="69"/>
        <end position="107"/>
    </location>
</feature>
<dbReference type="EMBL" id="JANBVO010000077">
    <property type="protein sequence ID" value="KAJ9130857.1"/>
    <property type="molecule type" value="Genomic_DNA"/>
</dbReference>
<gene>
    <name evidence="2" type="ORF">NKR23_g11997</name>
</gene>
<organism evidence="2 3">
    <name type="scientific">Pleurostoma richardsiae</name>
    <dbReference type="NCBI Taxonomy" id="41990"/>
    <lineage>
        <taxon>Eukaryota</taxon>
        <taxon>Fungi</taxon>
        <taxon>Dikarya</taxon>
        <taxon>Ascomycota</taxon>
        <taxon>Pezizomycotina</taxon>
        <taxon>Sordariomycetes</taxon>
        <taxon>Sordariomycetidae</taxon>
        <taxon>Calosphaeriales</taxon>
        <taxon>Pleurostomataceae</taxon>
        <taxon>Pleurostoma</taxon>
    </lineage>
</organism>
<evidence type="ECO:0000313" key="3">
    <source>
        <dbReference type="Proteomes" id="UP001174694"/>
    </source>
</evidence>
<name>A0AA38R8S0_9PEZI</name>
<evidence type="ECO:0000256" key="1">
    <source>
        <dbReference type="SAM" id="MobiDB-lite"/>
    </source>
</evidence>
<evidence type="ECO:0000313" key="2">
    <source>
        <dbReference type="EMBL" id="KAJ9130857.1"/>
    </source>
</evidence>